<dbReference type="Proteomes" id="UP000555407">
    <property type="component" value="Unassembled WGS sequence"/>
</dbReference>
<comment type="similarity">
    <text evidence="1 3">Belongs to the short-chain dehydrogenases/reductases (SDR) family.</text>
</comment>
<evidence type="ECO:0000256" key="1">
    <source>
        <dbReference type="ARBA" id="ARBA00006484"/>
    </source>
</evidence>
<dbReference type="InterPro" id="IPR002347">
    <property type="entry name" value="SDR_fam"/>
</dbReference>
<sequence>MDKKRSLTWRVQMAGPLENVVAVVTGASSGIGEATAMTLADLGARVALLARRRDRLEALSAKLGTDRALAIEADVTDPGSVNEAVAAVVAATGRIDVLVNNAGTGVTGPIEGGDVAQWKAMVDVNLLGVLHCTQAALPHLLQAAEGPRGVADVVTISSVAGRMAGPPYGVYAATKHAVGAFSEALRKEVAGRRVRVGLVEPGMVQTELTTDTPRTDFEWLRPTDVADAVSYLVTRPRGVAVHELLVRPTQQL</sequence>
<dbReference type="FunFam" id="3.40.50.720:FF:000047">
    <property type="entry name" value="NADP-dependent L-serine/L-allo-threonine dehydrogenase"/>
    <property type="match status" value="1"/>
</dbReference>
<gene>
    <name evidence="4" type="ORF">BJY22_005563</name>
</gene>
<protein>
    <submittedName>
        <fullName evidence="4">NADP-dependent 3-hydroxy acid dehydrogenase YdfG</fullName>
    </submittedName>
</protein>
<dbReference type="Pfam" id="PF00106">
    <property type="entry name" value="adh_short"/>
    <property type="match status" value="1"/>
</dbReference>
<dbReference type="EMBL" id="JAASRO010000001">
    <property type="protein sequence ID" value="NIK59846.1"/>
    <property type="molecule type" value="Genomic_DNA"/>
</dbReference>
<comment type="caution">
    <text evidence="4">The sequence shown here is derived from an EMBL/GenBank/DDBJ whole genome shotgun (WGS) entry which is preliminary data.</text>
</comment>
<dbReference type="PRINTS" id="PR00080">
    <property type="entry name" value="SDRFAMILY"/>
</dbReference>
<keyword evidence="2" id="KW-0560">Oxidoreductase</keyword>
<evidence type="ECO:0000313" key="5">
    <source>
        <dbReference type="Proteomes" id="UP000555407"/>
    </source>
</evidence>
<dbReference type="PANTHER" id="PTHR44196">
    <property type="entry name" value="DEHYDROGENASE/REDUCTASE SDR FAMILY MEMBER 7B"/>
    <property type="match status" value="1"/>
</dbReference>
<dbReference type="GO" id="GO:0016020">
    <property type="term" value="C:membrane"/>
    <property type="evidence" value="ECO:0007669"/>
    <property type="project" value="TreeGrafter"/>
</dbReference>
<dbReference type="InterPro" id="IPR020904">
    <property type="entry name" value="Sc_DH/Rdtase_CS"/>
</dbReference>
<organism evidence="4 5">
    <name type="scientific">Kribbella shirazensis</name>
    <dbReference type="NCBI Taxonomy" id="1105143"/>
    <lineage>
        <taxon>Bacteria</taxon>
        <taxon>Bacillati</taxon>
        <taxon>Actinomycetota</taxon>
        <taxon>Actinomycetes</taxon>
        <taxon>Propionibacteriales</taxon>
        <taxon>Kribbellaceae</taxon>
        <taxon>Kribbella</taxon>
    </lineage>
</organism>
<evidence type="ECO:0000313" key="4">
    <source>
        <dbReference type="EMBL" id="NIK59846.1"/>
    </source>
</evidence>
<keyword evidence="5" id="KW-1185">Reference proteome</keyword>
<dbReference type="GO" id="GO:0016616">
    <property type="term" value="F:oxidoreductase activity, acting on the CH-OH group of donors, NAD or NADP as acceptor"/>
    <property type="evidence" value="ECO:0007669"/>
    <property type="project" value="UniProtKB-ARBA"/>
</dbReference>
<dbReference type="InterPro" id="IPR036291">
    <property type="entry name" value="NAD(P)-bd_dom_sf"/>
</dbReference>
<reference evidence="4 5" key="1">
    <citation type="submission" date="2020-03" db="EMBL/GenBank/DDBJ databases">
        <title>Sequencing the genomes of 1000 actinobacteria strains.</title>
        <authorList>
            <person name="Klenk H.-P."/>
        </authorList>
    </citation>
    <scope>NUCLEOTIDE SEQUENCE [LARGE SCALE GENOMIC DNA]</scope>
    <source>
        <strain evidence="4 5">DSM 45490</strain>
    </source>
</reference>
<dbReference type="PRINTS" id="PR00081">
    <property type="entry name" value="GDHRDH"/>
</dbReference>
<accession>A0A7X5VEP7</accession>
<proteinExistence type="inferred from homology"/>
<dbReference type="AlphaFoldDB" id="A0A7X5VEP7"/>
<evidence type="ECO:0000256" key="2">
    <source>
        <dbReference type="ARBA" id="ARBA00023002"/>
    </source>
</evidence>
<dbReference type="SUPFAM" id="SSF51735">
    <property type="entry name" value="NAD(P)-binding Rossmann-fold domains"/>
    <property type="match status" value="1"/>
</dbReference>
<dbReference type="Gene3D" id="3.40.50.720">
    <property type="entry name" value="NAD(P)-binding Rossmann-like Domain"/>
    <property type="match status" value="1"/>
</dbReference>
<dbReference type="PIRSF" id="PIRSF000126">
    <property type="entry name" value="11-beta-HSD1"/>
    <property type="match status" value="1"/>
</dbReference>
<evidence type="ECO:0000256" key="3">
    <source>
        <dbReference type="RuleBase" id="RU000363"/>
    </source>
</evidence>
<dbReference type="PANTHER" id="PTHR44196:SF1">
    <property type="entry name" value="DEHYDROGENASE_REDUCTASE SDR FAMILY MEMBER 7B"/>
    <property type="match status" value="1"/>
</dbReference>
<name>A0A7X5VEP7_9ACTN</name>
<dbReference type="PROSITE" id="PS00061">
    <property type="entry name" value="ADH_SHORT"/>
    <property type="match status" value="1"/>
</dbReference>